<dbReference type="RefSeq" id="WP_097050461.1">
    <property type="nucleotide sequence ID" value="NZ_OBMM01000001.1"/>
</dbReference>
<accession>A0A285RK57</accession>
<evidence type="ECO:0000313" key="1">
    <source>
        <dbReference type="EMBL" id="SOB92802.1"/>
    </source>
</evidence>
<evidence type="ECO:0008006" key="3">
    <source>
        <dbReference type="Google" id="ProtNLM"/>
    </source>
</evidence>
<sequence length="173" mass="18920">MTSRATIFDLLDDSHSENIEWIGTLLFSHLMIEQILEELLIHAFSQNGQAIGASKLKGFANKTILAEATSISVDGRMQAILSPSLAAALRKFNQLRNTLAHTYGVIPSTQELHDIVASFEKAGVDFSDHMASSIESAEELGYDAQTMLHECTKNVFFHLGFLLAEAGGPNRIS</sequence>
<name>A0A285RK57_9PROT</name>
<dbReference type="EMBL" id="OBMM01000001">
    <property type="protein sequence ID" value="SOB92802.1"/>
    <property type="molecule type" value="Genomic_DNA"/>
</dbReference>
<evidence type="ECO:0000313" key="2">
    <source>
        <dbReference type="Proteomes" id="UP000219068"/>
    </source>
</evidence>
<gene>
    <name evidence="1" type="ORF">SAMN05428964_101647</name>
</gene>
<dbReference type="AlphaFoldDB" id="A0A285RK57"/>
<reference evidence="1 2" key="1">
    <citation type="submission" date="2017-08" db="EMBL/GenBank/DDBJ databases">
        <authorList>
            <person name="de Groot N.N."/>
        </authorList>
    </citation>
    <scope>NUCLEOTIDE SEQUENCE [LARGE SCALE GENOMIC DNA]</scope>
    <source>
        <strain evidence="1 2">USBA 78</strain>
    </source>
</reference>
<proteinExistence type="predicted"/>
<organism evidence="1 2">
    <name type="scientific">Thalassospira xiamenensis</name>
    <dbReference type="NCBI Taxonomy" id="220697"/>
    <lineage>
        <taxon>Bacteria</taxon>
        <taxon>Pseudomonadati</taxon>
        <taxon>Pseudomonadota</taxon>
        <taxon>Alphaproteobacteria</taxon>
        <taxon>Rhodospirillales</taxon>
        <taxon>Thalassospiraceae</taxon>
        <taxon>Thalassospira</taxon>
    </lineage>
</organism>
<protein>
    <recommendedName>
        <fullName evidence="3">Mannitol repressor</fullName>
    </recommendedName>
</protein>
<dbReference type="Proteomes" id="UP000219068">
    <property type="component" value="Unassembled WGS sequence"/>
</dbReference>